<dbReference type="PANTHER" id="PTHR47053:SF1">
    <property type="entry name" value="MUREIN DD-ENDOPEPTIDASE MEPH-RELATED"/>
    <property type="match status" value="1"/>
</dbReference>
<accession>A0A6B0SKT3</accession>
<dbReference type="Proteomes" id="UP000471521">
    <property type="component" value="Unassembled WGS sequence"/>
</dbReference>
<dbReference type="InterPro" id="IPR041382">
    <property type="entry name" value="SH3_16"/>
</dbReference>
<keyword evidence="2" id="KW-0645">Protease</keyword>
<sequence>MDPARRASLAVQRCRTRRAPDERVAVYDLRVESGPLSLTGVVSSDRFRRHALAAARAAVDEPVSADVTVLDAIGSPVTTAERILPVRSDPDADAERVTELRYGASATAYDAAGGWRRIRVPDGYFGWVDDRGLRDPVPFDADGFVTTDDLTVDGVSLPRATECEVLGDGRLRFRTGAEVAVDSEVVEAGGAVQSPTGESIVAQARQYLGTPYRWGGVSEAGIDCSGLVWVAYFRNGVVLPRDADQQRSIGDPVERDHLEPGDLLFFPGHVAISTGGRSFVHASGSADAVTENSLDPTAADYVADLDDAFECARRIL</sequence>
<dbReference type="Gene3D" id="3.90.1720.10">
    <property type="entry name" value="endopeptidase domain like (from Nostoc punctiforme)"/>
    <property type="match status" value="1"/>
</dbReference>
<evidence type="ECO:0000259" key="5">
    <source>
        <dbReference type="PROSITE" id="PS51935"/>
    </source>
</evidence>
<evidence type="ECO:0000256" key="2">
    <source>
        <dbReference type="ARBA" id="ARBA00022670"/>
    </source>
</evidence>
<evidence type="ECO:0000313" key="6">
    <source>
        <dbReference type="EMBL" id="MXR21116.1"/>
    </source>
</evidence>
<dbReference type="InterPro" id="IPR038765">
    <property type="entry name" value="Papain-like_cys_pep_sf"/>
</dbReference>
<dbReference type="PROSITE" id="PS51935">
    <property type="entry name" value="NLPC_P60"/>
    <property type="match status" value="1"/>
</dbReference>
<keyword evidence="7" id="KW-1185">Reference proteome</keyword>
<protein>
    <submittedName>
        <fullName evidence="6">SH3 domain-containing protein</fullName>
    </submittedName>
</protein>
<dbReference type="GO" id="GO:0008234">
    <property type="term" value="F:cysteine-type peptidase activity"/>
    <property type="evidence" value="ECO:0007669"/>
    <property type="project" value="UniProtKB-KW"/>
</dbReference>
<dbReference type="InterPro" id="IPR051202">
    <property type="entry name" value="Peptidase_C40"/>
</dbReference>
<reference evidence="6 7" key="1">
    <citation type="submission" date="2019-12" db="EMBL/GenBank/DDBJ databases">
        <title>Isolation and characterization of three novel carbon monoxide-oxidizing members of Halobacteria from salione crusts and soils.</title>
        <authorList>
            <person name="Myers M.R."/>
            <person name="King G.M."/>
        </authorList>
    </citation>
    <scope>NUCLEOTIDE SEQUENCE [LARGE SCALE GENOMIC DNA]</scope>
    <source>
        <strain evidence="6 7">PCN9</strain>
    </source>
</reference>
<keyword evidence="3" id="KW-0378">Hydrolase</keyword>
<dbReference type="OrthoDB" id="346441at2157"/>
<dbReference type="Pfam" id="PF00877">
    <property type="entry name" value="NLPC_P60"/>
    <property type="match status" value="1"/>
</dbReference>
<dbReference type="InterPro" id="IPR000064">
    <property type="entry name" value="NLP_P60_dom"/>
</dbReference>
<dbReference type="EMBL" id="WUUU01000085">
    <property type="protein sequence ID" value="MXR21116.1"/>
    <property type="molecule type" value="Genomic_DNA"/>
</dbReference>
<proteinExistence type="inferred from homology"/>
<evidence type="ECO:0000256" key="3">
    <source>
        <dbReference type="ARBA" id="ARBA00022801"/>
    </source>
</evidence>
<evidence type="ECO:0000313" key="7">
    <source>
        <dbReference type="Proteomes" id="UP000471521"/>
    </source>
</evidence>
<comment type="caution">
    <text evidence="6">The sequence shown here is derived from an EMBL/GenBank/DDBJ whole genome shotgun (WGS) entry which is preliminary data.</text>
</comment>
<evidence type="ECO:0000256" key="4">
    <source>
        <dbReference type="ARBA" id="ARBA00022807"/>
    </source>
</evidence>
<dbReference type="PANTHER" id="PTHR47053">
    <property type="entry name" value="MUREIN DD-ENDOPEPTIDASE MEPH-RELATED"/>
    <property type="match status" value="1"/>
</dbReference>
<keyword evidence="4" id="KW-0788">Thiol protease</keyword>
<dbReference type="Pfam" id="PF18348">
    <property type="entry name" value="SH3_16"/>
    <property type="match status" value="1"/>
</dbReference>
<name>A0A6B0SKT3_9EURY</name>
<gene>
    <name evidence="6" type="ORF">GRX66_11060</name>
</gene>
<dbReference type="GO" id="GO:0006508">
    <property type="term" value="P:proteolysis"/>
    <property type="evidence" value="ECO:0007669"/>
    <property type="project" value="UniProtKB-KW"/>
</dbReference>
<organism evidence="6 7">
    <name type="scientific">Halobacterium bonnevillei</name>
    <dbReference type="NCBI Taxonomy" id="2692200"/>
    <lineage>
        <taxon>Archaea</taxon>
        <taxon>Methanobacteriati</taxon>
        <taxon>Methanobacteriota</taxon>
        <taxon>Stenosarchaea group</taxon>
        <taxon>Halobacteria</taxon>
        <taxon>Halobacteriales</taxon>
        <taxon>Halobacteriaceae</taxon>
        <taxon>Halobacterium</taxon>
    </lineage>
</organism>
<dbReference type="AlphaFoldDB" id="A0A6B0SKT3"/>
<dbReference type="RefSeq" id="WP_159526614.1">
    <property type="nucleotide sequence ID" value="NZ_WUUU01000085.1"/>
</dbReference>
<evidence type="ECO:0000256" key="1">
    <source>
        <dbReference type="ARBA" id="ARBA00007074"/>
    </source>
</evidence>
<feature type="domain" description="NlpC/P60" evidence="5">
    <location>
        <begin position="194"/>
        <end position="316"/>
    </location>
</feature>
<comment type="similarity">
    <text evidence="1">Belongs to the peptidase C40 family.</text>
</comment>
<dbReference type="Gene3D" id="2.30.30.40">
    <property type="entry name" value="SH3 Domains"/>
    <property type="match status" value="1"/>
</dbReference>
<dbReference type="SUPFAM" id="SSF54001">
    <property type="entry name" value="Cysteine proteinases"/>
    <property type="match status" value="1"/>
</dbReference>